<organism evidence="2 3">
    <name type="scientific">Diabrotica virgifera virgifera</name>
    <name type="common">western corn rootworm</name>
    <dbReference type="NCBI Taxonomy" id="50390"/>
    <lineage>
        <taxon>Eukaryota</taxon>
        <taxon>Metazoa</taxon>
        <taxon>Ecdysozoa</taxon>
        <taxon>Arthropoda</taxon>
        <taxon>Hexapoda</taxon>
        <taxon>Insecta</taxon>
        <taxon>Pterygota</taxon>
        <taxon>Neoptera</taxon>
        <taxon>Endopterygota</taxon>
        <taxon>Coleoptera</taxon>
        <taxon>Polyphaga</taxon>
        <taxon>Cucujiformia</taxon>
        <taxon>Chrysomeloidea</taxon>
        <taxon>Chrysomelidae</taxon>
        <taxon>Galerucinae</taxon>
        <taxon>Diabroticina</taxon>
        <taxon>Diabroticites</taxon>
        <taxon>Diabrotica</taxon>
    </lineage>
</organism>
<reference evidence="2" key="1">
    <citation type="submission" date="2025-05" db="UniProtKB">
        <authorList>
            <consortium name="EnsemblMetazoa"/>
        </authorList>
    </citation>
    <scope>IDENTIFICATION</scope>
</reference>
<dbReference type="Proteomes" id="UP001652700">
    <property type="component" value="Unplaced"/>
</dbReference>
<dbReference type="InterPro" id="IPR000477">
    <property type="entry name" value="RT_dom"/>
</dbReference>
<evidence type="ECO:0000313" key="2">
    <source>
        <dbReference type="EnsemblMetazoa" id="XP_050499277.1"/>
    </source>
</evidence>
<accession>A0ABM5JMW2</accession>
<dbReference type="GeneID" id="126879945"/>
<feature type="domain" description="Reverse transcriptase" evidence="1">
    <location>
        <begin position="335"/>
        <end position="577"/>
    </location>
</feature>
<dbReference type="InterPro" id="IPR058912">
    <property type="entry name" value="HTH_animal"/>
</dbReference>
<dbReference type="InterPro" id="IPR043502">
    <property type="entry name" value="DNA/RNA_pol_sf"/>
</dbReference>
<dbReference type="PANTHER" id="PTHR21301:SF10">
    <property type="entry name" value="REVERSE TRANSCRIPTASE DOMAIN-CONTAINING PROTEIN"/>
    <property type="match status" value="1"/>
</dbReference>
<protein>
    <recommendedName>
        <fullName evidence="1">Reverse transcriptase domain-containing protein</fullName>
    </recommendedName>
</protein>
<dbReference type="PANTHER" id="PTHR21301">
    <property type="entry name" value="REVERSE TRANSCRIPTASE"/>
    <property type="match status" value="1"/>
</dbReference>
<dbReference type="PROSITE" id="PS50878">
    <property type="entry name" value="RT_POL"/>
    <property type="match status" value="1"/>
</dbReference>
<keyword evidence="3" id="KW-1185">Reference proteome</keyword>
<dbReference type="RefSeq" id="XP_050499277.1">
    <property type="nucleotide sequence ID" value="XM_050643320.1"/>
</dbReference>
<dbReference type="EnsemblMetazoa" id="XM_050643320.1">
    <property type="protein sequence ID" value="XP_050499277.1"/>
    <property type="gene ID" value="LOC126879945"/>
</dbReference>
<name>A0ABM5JMW2_DIAVI</name>
<evidence type="ECO:0000259" key="1">
    <source>
        <dbReference type="PROSITE" id="PS50878"/>
    </source>
</evidence>
<dbReference type="Pfam" id="PF26215">
    <property type="entry name" value="HTH_animal"/>
    <property type="match status" value="1"/>
</dbReference>
<dbReference type="SUPFAM" id="SSF56672">
    <property type="entry name" value="DNA/RNA polymerases"/>
    <property type="match status" value="1"/>
</dbReference>
<sequence>MVNLALQYLRLATQRSNIKLDIWFISRCLHHKVFPTFCRVRTSNNVHPNIRTSMQIKLMKKEICKHYSKLNYIECKLKVTYDSLLETLQFINLNSFMSDVQDKVDHSHSVKFNRVNNKLKHLINNKIRLDQQKASRNKNYSNFRFHPRIKNLSNVQFSDDELKLLNLGLKHSIPSNLSIKDLESLSIETDMVIQNLSISLTQKTSIRNSCIQTINKFKTKLLSNNNSSLTNICSPSTSTQTSSSLSFPNFSYNKSKSLLSTLKSIKNKIQNHHLIFSKADKGNCLVILDQQLYIDKVTSFLDNNNFTLLPVDPSKSFVSKMKTNLKQFTEFFSEFEAPYTKIPSNPLTPRLYGLPKIHKVDIPIRPVVSFINTPVSILSKFILNTIKNFINFTPQFTVLNSRQLVEKLQLVNLNPNIVMLSFDVSNLFTSVPKNESISLVNSLLLNNSVTSTTTSSIINILKICLSQDYFVFNNNFYQQPDGLAMGSCLSPFLADVFMDHLESNYIIKNPEILHWFRYVDDILVLISGNSDSAHNLLHKINQIHPNITFTMELESSNSINFLDLSITRLHDHFNFGIYRKPTQTDHVIHSTSNHPLSYKLSAFRSFIHRLNSIPLSVTEFNKELNIIKQIAVNNGYDPDIITKLQQKRELKLLQQSAFSTSSTTTPIYASLPFNNSKLSERVKHIISNSCDNIKISFKVNNTLSKSLTNTKDPIHYMNRSGVYRLSCSDCDATYIGRTYRSLSTRSAEHSKRDTTSAFSHHLKVNKHELKIPEGVQLIHNIQQNNTLRLDLYEDLEIGKDMKKSPNCVNRQTSLNRNFVPIHRQLFS</sequence>
<evidence type="ECO:0000313" key="3">
    <source>
        <dbReference type="Proteomes" id="UP001652700"/>
    </source>
</evidence>
<proteinExistence type="predicted"/>
<dbReference type="Pfam" id="PF00078">
    <property type="entry name" value="RVT_1"/>
    <property type="match status" value="1"/>
</dbReference>